<feature type="compositionally biased region" description="Polar residues" evidence="1">
    <location>
        <begin position="414"/>
        <end position="439"/>
    </location>
</feature>
<feature type="chain" id="PRO_5022951838" evidence="3">
    <location>
        <begin position="20"/>
        <end position="538"/>
    </location>
</feature>
<feature type="compositionally biased region" description="Low complexity" evidence="1">
    <location>
        <begin position="292"/>
        <end position="304"/>
    </location>
</feature>
<feature type="region of interest" description="Disordered" evidence="1">
    <location>
        <begin position="101"/>
        <end position="538"/>
    </location>
</feature>
<comment type="caution">
    <text evidence="4">The sequence shown here is derived from an EMBL/GenBank/DDBJ whole genome shotgun (WGS) entry which is preliminary data.</text>
</comment>
<keyword evidence="2" id="KW-0812">Transmembrane</keyword>
<evidence type="ECO:0000256" key="1">
    <source>
        <dbReference type="SAM" id="MobiDB-lite"/>
    </source>
</evidence>
<keyword evidence="2" id="KW-0472">Membrane</keyword>
<feature type="compositionally biased region" description="Acidic residues" evidence="1">
    <location>
        <begin position="108"/>
        <end position="118"/>
    </location>
</feature>
<feature type="transmembrane region" description="Helical" evidence="2">
    <location>
        <begin position="71"/>
        <end position="93"/>
    </location>
</feature>
<dbReference type="EMBL" id="NIDF01000050">
    <property type="protein sequence ID" value="TYJ54925.1"/>
    <property type="molecule type" value="Genomic_DNA"/>
</dbReference>
<gene>
    <name evidence="4" type="ORF">B9479_004433</name>
</gene>
<evidence type="ECO:0000313" key="4">
    <source>
        <dbReference type="EMBL" id="TYJ54925.1"/>
    </source>
</evidence>
<feature type="compositionally biased region" description="Polar residues" evidence="1">
    <location>
        <begin position="463"/>
        <end position="481"/>
    </location>
</feature>
<organism evidence="4 5">
    <name type="scientific">Cryptococcus floricola</name>
    <dbReference type="NCBI Taxonomy" id="2591691"/>
    <lineage>
        <taxon>Eukaryota</taxon>
        <taxon>Fungi</taxon>
        <taxon>Dikarya</taxon>
        <taxon>Basidiomycota</taxon>
        <taxon>Agaricomycotina</taxon>
        <taxon>Tremellomycetes</taxon>
        <taxon>Tremellales</taxon>
        <taxon>Cryptococcaceae</taxon>
        <taxon>Cryptococcus</taxon>
    </lineage>
</organism>
<dbReference type="Proteomes" id="UP000322245">
    <property type="component" value="Unassembled WGS sequence"/>
</dbReference>
<evidence type="ECO:0000313" key="5">
    <source>
        <dbReference type="Proteomes" id="UP000322245"/>
    </source>
</evidence>
<feature type="compositionally biased region" description="Basic and acidic residues" evidence="1">
    <location>
        <begin position="132"/>
        <end position="152"/>
    </location>
</feature>
<accession>A0A5D3AU10</accession>
<feature type="compositionally biased region" description="Polar residues" evidence="1">
    <location>
        <begin position="212"/>
        <end position="240"/>
    </location>
</feature>
<keyword evidence="5" id="KW-1185">Reference proteome</keyword>
<sequence>MPMPLASLLPLLLIDSAFALPADSSSETVQASASTGTSSASSESSVSTDCDYDGNVGDYLSCAKSKISTTVLIGAGIGVTLGIFVLAFGCIWLTRKKRKKVTDGRDQEDADEGEESGIDSEKVSKRRRARQRNREESEAEDDWRPIKLREDEPPTYQEARRNHGKKGGSHRDNNTDSSSSELDPLPRKGGPRKGSRDTIYSQRAVRPALSVVQPSRQAPFGNSGSPGQEVTMSGRQLYPSNPSPDPRHLQPRQHQQPPTNAARDSVLSTYSTRPPARGPQPALPSMTTARASVSSSFSSRQPSRGPQPPLPSAMRSSVHSRAPLRGAAGSRPTSTVSFSKEQPSTLDVPPMPALRGQTSAPRRDRPPTRLLRSESHTPAPSQAPLVQAPALPSSLPTSNPANPTAPLNIRKSVVPSNYIPSYYQSSSNRPESADTSSLPFLSDKSDESPPDRSMKPVPVEMLSPSSDKSTLNSARLENNMNARERLSSGSEGSRMGPISTIPPFKGKTAPARLSGSTGARDGGQKPMSRRPSETGGVI</sequence>
<feature type="compositionally biased region" description="Basic and acidic residues" evidence="1">
    <location>
        <begin position="443"/>
        <end position="454"/>
    </location>
</feature>
<reference evidence="4 5" key="1">
    <citation type="submission" date="2017-05" db="EMBL/GenBank/DDBJ databases">
        <title>The Genome Sequence of Tsuchiyaea wingfieldii DSM 27421.</title>
        <authorList>
            <person name="Cuomo C."/>
            <person name="Passer A."/>
            <person name="Billmyre B."/>
            <person name="Heitman J."/>
        </authorList>
    </citation>
    <scope>NUCLEOTIDE SEQUENCE [LARGE SCALE GENOMIC DNA]</scope>
    <source>
        <strain evidence="4 5">DSM 27421</strain>
    </source>
</reference>
<protein>
    <submittedName>
        <fullName evidence="4">Uncharacterized protein</fullName>
    </submittedName>
</protein>
<feature type="signal peptide" evidence="3">
    <location>
        <begin position="1"/>
        <end position="19"/>
    </location>
</feature>
<name>A0A5D3AU10_9TREE</name>
<keyword evidence="2" id="KW-1133">Transmembrane helix</keyword>
<keyword evidence="3" id="KW-0732">Signal</keyword>
<feature type="compositionally biased region" description="Polar residues" evidence="1">
    <location>
        <begin position="331"/>
        <end position="345"/>
    </location>
</feature>
<evidence type="ECO:0000256" key="2">
    <source>
        <dbReference type="SAM" id="Phobius"/>
    </source>
</evidence>
<dbReference type="AlphaFoldDB" id="A0A5D3AU10"/>
<feature type="compositionally biased region" description="Basic and acidic residues" evidence="1">
    <location>
        <begin position="361"/>
        <end position="375"/>
    </location>
</feature>
<evidence type="ECO:0000256" key="3">
    <source>
        <dbReference type="SAM" id="SignalP"/>
    </source>
</evidence>
<proteinExistence type="predicted"/>